<keyword evidence="2" id="KW-0472">Membrane</keyword>
<reference evidence="3" key="1">
    <citation type="submission" date="2013-10" db="EMBL/GenBank/DDBJ databases">
        <title>Genomic analysis of the causative agents of coccidiosis in chickens.</title>
        <authorList>
            <person name="Reid A.J."/>
            <person name="Blake D."/>
            <person name="Billington K."/>
            <person name="Browne H."/>
            <person name="Dunn M."/>
            <person name="Hung S."/>
            <person name="Kawahara F."/>
            <person name="Miranda-Saavedra D."/>
            <person name="Mourier T."/>
            <person name="Nagra H."/>
            <person name="Otto T.D."/>
            <person name="Rawlings N."/>
            <person name="Sanchez A."/>
            <person name="Sanders M."/>
            <person name="Subramaniam C."/>
            <person name="Tay Y."/>
            <person name="Dear P."/>
            <person name="Doerig C."/>
            <person name="Gruber A."/>
            <person name="Parkinson J."/>
            <person name="Shirley M."/>
            <person name="Wan K.L."/>
            <person name="Berriman M."/>
            <person name="Tomley F."/>
            <person name="Pain A."/>
        </authorList>
    </citation>
    <scope>NUCLEOTIDE SEQUENCE</scope>
    <source>
        <strain evidence="3">Houghton</strain>
    </source>
</reference>
<dbReference type="Proteomes" id="UP000018050">
    <property type="component" value="Unassembled WGS sequence"/>
</dbReference>
<name>U6GS57_EIMAC</name>
<feature type="region of interest" description="Disordered" evidence="1">
    <location>
        <begin position="99"/>
        <end position="207"/>
    </location>
</feature>
<feature type="compositionally biased region" description="Acidic residues" evidence="1">
    <location>
        <begin position="193"/>
        <end position="202"/>
    </location>
</feature>
<feature type="transmembrane region" description="Helical" evidence="2">
    <location>
        <begin position="69"/>
        <end position="89"/>
    </location>
</feature>
<feature type="compositionally biased region" description="Polar residues" evidence="1">
    <location>
        <begin position="168"/>
        <end position="185"/>
    </location>
</feature>
<dbReference type="OMA" id="HANAIFG"/>
<feature type="compositionally biased region" description="Basic residues" evidence="1">
    <location>
        <begin position="142"/>
        <end position="156"/>
    </location>
</feature>
<protein>
    <submittedName>
        <fullName evidence="3">Uncharacterized protein</fullName>
    </submittedName>
</protein>
<keyword evidence="2" id="KW-1133">Transmembrane helix</keyword>
<feature type="compositionally biased region" description="Low complexity" evidence="1">
    <location>
        <begin position="108"/>
        <end position="119"/>
    </location>
</feature>
<dbReference type="VEuPathDB" id="ToxoDB:EAH_00025260"/>
<dbReference type="RefSeq" id="XP_013248387.1">
    <property type="nucleotide sequence ID" value="XM_013392933.1"/>
</dbReference>
<proteinExistence type="predicted"/>
<dbReference type="EMBL" id="HG672032">
    <property type="protein sequence ID" value="CDI82093.1"/>
    <property type="molecule type" value="Genomic_DNA"/>
</dbReference>
<dbReference type="GeneID" id="25270596"/>
<evidence type="ECO:0000313" key="4">
    <source>
        <dbReference type="Proteomes" id="UP000018050"/>
    </source>
</evidence>
<dbReference type="AlphaFoldDB" id="U6GS57"/>
<feature type="region of interest" description="Disordered" evidence="1">
    <location>
        <begin position="35"/>
        <end position="60"/>
    </location>
</feature>
<evidence type="ECO:0000256" key="1">
    <source>
        <dbReference type="SAM" id="MobiDB-lite"/>
    </source>
</evidence>
<keyword evidence="2" id="KW-0812">Transmembrane</keyword>
<dbReference type="OrthoDB" id="347710at2759"/>
<gene>
    <name evidence="3" type="ORF">EAH_00025260</name>
</gene>
<evidence type="ECO:0000313" key="3">
    <source>
        <dbReference type="EMBL" id="CDI82093.1"/>
    </source>
</evidence>
<accession>U6GS57</accession>
<organism evidence="3 4">
    <name type="scientific">Eimeria acervulina</name>
    <name type="common">Coccidian parasite</name>
    <dbReference type="NCBI Taxonomy" id="5801"/>
    <lineage>
        <taxon>Eukaryota</taxon>
        <taxon>Sar</taxon>
        <taxon>Alveolata</taxon>
        <taxon>Apicomplexa</taxon>
        <taxon>Conoidasida</taxon>
        <taxon>Coccidia</taxon>
        <taxon>Eucoccidiorida</taxon>
        <taxon>Eimeriorina</taxon>
        <taxon>Eimeriidae</taxon>
        <taxon>Eimeria</taxon>
    </lineage>
</organism>
<sequence length="494" mass="53212">MRREPPDGSPGLHTLTVTDQDAAEFPAWEDQTQHAIQGTGGRPGLTTGSTEGENNAIPPSRVAKKTQSAILAALLLALFVATAFGGYLLNIKRREDASPAIKAPTTPTQSTSESAAQESPSPPVPGRSGAPASNEVPSPLRSPRRRETRRPRRTLKTLKSVDRVLTEALSNAAQGSTEGAATEGSQDILAGEGDAEGDEDGTSETPKDLAEELKSLEEAWKRFEKAWSSSSETVQGAFVRNYMPNPTGGIASTPVDFYRRQTSFCKMDARSGKLTPGANANTAMDIALVKAMLCAASSRISLLQQIEELCETTGIGSVLLGREAAALPPVDILEKDPDRATFDDFMLMLKKRAFRVSASALETAGTVPTVLAQRLAASVKLETMQLENDREVHSTFQRFALSLPWDQVNIVHAGETIFGVAPFMDVLGRTIIDRETYTLDAESLGSWIQDWDTEGVLGRIGLNEDYLKDVLELRQSSYSTSTPDDMFAAALALI</sequence>
<reference evidence="3" key="2">
    <citation type="submission" date="2013-10" db="EMBL/GenBank/DDBJ databases">
        <authorList>
            <person name="Aslett M."/>
        </authorList>
    </citation>
    <scope>NUCLEOTIDE SEQUENCE</scope>
    <source>
        <strain evidence="3">Houghton</strain>
    </source>
</reference>
<keyword evidence="4" id="KW-1185">Reference proteome</keyword>
<evidence type="ECO:0000256" key="2">
    <source>
        <dbReference type="SAM" id="Phobius"/>
    </source>
</evidence>